<evidence type="ECO:0000313" key="2">
    <source>
        <dbReference type="EMBL" id="MYM23138.1"/>
    </source>
</evidence>
<keyword evidence="3" id="KW-1185">Reference proteome</keyword>
<dbReference type="RefSeq" id="WP_161006641.1">
    <property type="nucleotide sequence ID" value="NZ_WWCN01000006.1"/>
</dbReference>
<dbReference type="Pfam" id="PF04964">
    <property type="entry name" value="Flp_Fap"/>
    <property type="match status" value="1"/>
</dbReference>
<comment type="caution">
    <text evidence="2">The sequence shown here is derived from an EMBL/GenBank/DDBJ whole genome shotgun (WGS) entry which is preliminary data.</text>
</comment>
<evidence type="ECO:0000313" key="3">
    <source>
        <dbReference type="Proteomes" id="UP000479335"/>
    </source>
</evidence>
<evidence type="ECO:0000256" key="1">
    <source>
        <dbReference type="SAM" id="Phobius"/>
    </source>
</evidence>
<name>A0A6L8KA59_9BURK</name>
<reference evidence="2 3" key="1">
    <citation type="submission" date="2019-12" db="EMBL/GenBank/DDBJ databases">
        <title>Novel species isolated from a subtropical stream in China.</title>
        <authorList>
            <person name="Lu H."/>
        </authorList>
    </citation>
    <scope>NUCLEOTIDE SEQUENCE [LARGE SCALE GENOMIC DNA]</scope>
    <source>
        <strain evidence="2 3">FT135W</strain>
    </source>
</reference>
<proteinExistence type="predicted"/>
<keyword evidence="1" id="KW-1133">Transmembrane helix</keyword>
<sequence length="55" mass="5726">MNVIQNFLRDEDGITAIEYALMAAALAAAITAGVVILGPKLTDSLTYISGLLKSS</sequence>
<gene>
    <name evidence="2" type="ORF">GTP46_10825</name>
</gene>
<feature type="transmembrane region" description="Helical" evidence="1">
    <location>
        <begin position="16"/>
        <end position="37"/>
    </location>
</feature>
<dbReference type="Proteomes" id="UP000479335">
    <property type="component" value="Unassembled WGS sequence"/>
</dbReference>
<keyword evidence="1" id="KW-0472">Membrane</keyword>
<dbReference type="AlphaFoldDB" id="A0A6L8KA59"/>
<dbReference type="InterPro" id="IPR007047">
    <property type="entry name" value="Flp_Fap"/>
</dbReference>
<accession>A0A6L8KA59</accession>
<protein>
    <submittedName>
        <fullName evidence="2">Flp family type IVb pilin</fullName>
    </submittedName>
</protein>
<keyword evidence="1" id="KW-0812">Transmembrane</keyword>
<organism evidence="2 3">
    <name type="scientific">Duganella flavida</name>
    <dbReference type="NCBI Taxonomy" id="2692175"/>
    <lineage>
        <taxon>Bacteria</taxon>
        <taxon>Pseudomonadati</taxon>
        <taxon>Pseudomonadota</taxon>
        <taxon>Betaproteobacteria</taxon>
        <taxon>Burkholderiales</taxon>
        <taxon>Oxalobacteraceae</taxon>
        <taxon>Telluria group</taxon>
        <taxon>Duganella</taxon>
    </lineage>
</organism>
<dbReference type="EMBL" id="WWCN01000006">
    <property type="protein sequence ID" value="MYM23138.1"/>
    <property type="molecule type" value="Genomic_DNA"/>
</dbReference>